<dbReference type="PANTHER" id="PTHR43280">
    <property type="entry name" value="ARAC-FAMILY TRANSCRIPTIONAL REGULATOR"/>
    <property type="match status" value="1"/>
</dbReference>
<dbReference type="Pfam" id="PF12833">
    <property type="entry name" value="HTH_18"/>
    <property type="match status" value="1"/>
</dbReference>
<evidence type="ECO:0000259" key="4">
    <source>
        <dbReference type="PROSITE" id="PS01124"/>
    </source>
</evidence>
<sequence length="281" mass="32304">MSVGLLNRNEKVDYVLFDKRIVSSSEMHYRSDYELIFNVLGRRTLQIGDNCRILEPGDIAAIGPYVPSLLRMENDPSIEDCFSIVFRTSALGREFINSRPFNQIRAFLARTGYGIVFSGEKNNPVFESAKHLRNTFHFSEVIYLFDVLNQLALADNYKAVSTDRCHTPTINRNRQLVSAICSYVDDHYHESLYVEKVAQNFCMARSTFTRFFKSNAGMPFIKYLNQVRIRHACEMLEKTREPIASIAINVGYSSLSNFNNQFRLVMSVSPSRYRKQRAVAA</sequence>
<keyword evidence="1" id="KW-0805">Transcription regulation</keyword>
<dbReference type="SMART" id="SM00342">
    <property type="entry name" value="HTH_ARAC"/>
    <property type="match status" value="1"/>
</dbReference>
<keyword evidence="6" id="KW-1185">Reference proteome</keyword>
<reference evidence="5 6" key="1">
    <citation type="submission" date="2022-05" db="EMBL/GenBank/DDBJ databases">
        <authorList>
            <person name="Park J.-S."/>
        </authorList>
    </citation>
    <scope>NUCLEOTIDE SEQUENCE [LARGE SCALE GENOMIC DNA]</scope>
    <source>
        <strain evidence="5 6">2012CJ34-2</strain>
    </source>
</reference>
<dbReference type="InterPro" id="IPR020449">
    <property type="entry name" value="Tscrpt_reg_AraC-type_HTH"/>
</dbReference>
<protein>
    <submittedName>
        <fullName evidence="5">AraC family transcriptional regulator</fullName>
    </submittedName>
</protein>
<organism evidence="5 6">
    <name type="scientific">Parendozoicomonas callyspongiae</name>
    <dbReference type="NCBI Taxonomy" id="2942213"/>
    <lineage>
        <taxon>Bacteria</taxon>
        <taxon>Pseudomonadati</taxon>
        <taxon>Pseudomonadota</taxon>
        <taxon>Gammaproteobacteria</taxon>
        <taxon>Oceanospirillales</taxon>
        <taxon>Endozoicomonadaceae</taxon>
        <taxon>Parendozoicomonas</taxon>
    </lineage>
</organism>
<evidence type="ECO:0000256" key="3">
    <source>
        <dbReference type="ARBA" id="ARBA00023163"/>
    </source>
</evidence>
<keyword evidence="2" id="KW-0238">DNA-binding</keyword>
<dbReference type="PROSITE" id="PS01124">
    <property type="entry name" value="HTH_ARAC_FAMILY_2"/>
    <property type="match status" value="1"/>
</dbReference>
<evidence type="ECO:0000313" key="6">
    <source>
        <dbReference type="Proteomes" id="UP001203338"/>
    </source>
</evidence>
<dbReference type="InterPro" id="IPR009057">
    <property type="entry name" value="Homeodomain-like_sf"/>
</dbReference>
<accession>A0ABT0PAJ5</accession>
<name>A0ABT0PAJ5_9GAMM</name>
<dbReference type="PROSITE" id="PS00041">
    <property type="entry name" value="HTH_ARAC_FAMILY_1"/>
    <property type="match status" value="1"/>
</dbReference>
<dbReference type="Gene3D" id="1.10.10.60">
    <property type="entry name" value="Homeodomain-like"/>
    <property type="match status" value="2"/>
</dbReference>
<dbReference type="Proteomes" id="UP001203338">
    <property type="component" value="Unassembled WGS sequence"/>
</dbReference>
<comment type="caution">
    <text evidence="5">The sequence shown here is derived from an EMBL/GenBank/DDBJ whole genome shotgun (WGS) entry which is preliminary data.</text>
</comment>
<dbReference type="InterPro" id="IPR018060">
    <property type="entry name" value="HTH_AraC"/>
</dbReference>
<proteinExistence type="predicted"/>
<feature type="domain" description="HTH araC/xylS-type" evidence="4">
    <location>
        <begin position="178"/>
        <end position="276"/>
    </location>
</feature>
<dbReference type="SUPFAM" id="SSF46689">
    <property type="entry name" value="Homeodomain-like"/>
    <property type="match status" value="2"/>
</dbReference>
<keyword evidence="3" id="KW-0804">Transcription</keyword>
<dbReference type="InterPro" id="IPR018062">
    <property type="entry name" value="HTH_AraC-typ_CS"/>
</dbReference>
<dbReference type="PANTHER" id="PTHR43280:SF27">
    <property type="entry name" value="TRANSCRIPTIONAL REGULATOR MTLR"/>
    <property type="match status" value="1"/>
</dbReference>
<gene>
    <name evidence="5" type="ORF">M3P05_00425</name>
</gene>
<evidence type="ECO:0000313" key="5">
    <source>
        <dbReference type="EMBL" id="MCL6268414.1"/>
    </source>
</evidence>
<dbReference type="PRINTS" id="PR00032">
    <property type="entry name" value="HTHARAC"/>
</dbReference>
<evidence type="ECO:0000256" key="1">
    <source>
        <dbReference type="ARBA" id="ARBA00023015"/>
    </source>
</evidence>
<dbReference type="RefSeq" id="WP_249697250.1">
    <property type="nucleotide sequence ID" value="NZ_JAMFLX010000001.1"/>
</dbReference>
<dbReference type="EMBL" id="JAMFLX010000001">
    <property type="protein sequence ID" value="MCL6268414.1"/>
    <property type="molecule type" value="Genomic_DNA"/>
</dbReference>
<evidence type="ECO:0000256" key="2">
    <source>
        <dbReference type="ARBA" id="ARBA00023125"/>
    </source>
</evidence>